<dbReference type="Proteomes" id="UP000050398">
    <property type="component" value="Unassembled WGS sequence"/>
</dbReference>
<dbReference type="InterPro" id="IPR000182">
    <property type="entry name" value="GNAT_dom"/>
</dbReference>
<dbReference type="SUPFAM" id="SSF55729">
    <property type="entry name" value="Acyl-CoA N-acyltransferases (Nat)"/>
    <property type="match status" value="1"/>
</dbReference>
<comment type="caution">
    <text evidence="2">The sequence shown here is derived from an EMBL/GenBank/DDBJ whole genome shotgun (WGS) entry which is preliminary data.</text>
</comment>
<sequence length="154" mass="17758">MILLKTMTENEYNEWIEESIKEYAEEKTKAGNFKKETSLDQAKEEFNKLLPEGRETKDHYLFSLVHEESKEIVGNLWVHLNDEAREIFIYDIKIHESKRGSGYGKAALASLDSFAREKGIPKISLHVFGHNKTAISLYQKTGYEVTNVLMSKSL</sequence>
<dbReference type="eggNOG" id="COG0456">
    <property type="taxonomic scope" value="Bacteria"/>
</dbReference>
<proteinExistence type="predicted"/>
<dbReference type="Pfam" id="PF00583">
    <property type="entry name" value="Acetyltransf_1"/>
    <property type="match status" value="1"/>
</dbReference>
<dbReference type="PROSITE" id="PS51186">
    <property type="entry name" value="GNAT"/>
    <property type="match status" value="1"/>
</dbReference>
<dbReference type="PANTHER" id="PTHR43259:SF1">
    <property type="entry name" value="N-ACETYLTRANSFERASE DOMAIN-CONTAINING PROTEIN"/>
    <property type="match status" value="1"/>
</dbReference>
<evidence type="ECO:0000313" key="2">
    <source>
        <dbReference type="EMBL" id="KPL60114.1"/>
    </source>
</evidence>
<dbReference type="AlphaFoldDB" id="A0A0N8GH25"/>
<dbReference type="RefSeq" id="WP_060672084.1">
    <property type="nucleotide sequence ID" value="NZ_LIXZ01000005.1"/>
</dbReference>
<protein>
    <recommendedName>
        <fullName evidence="1">N-acetyltransferase domain-containing protein</fullName>
    </recommendedName>
</protein>
<dbReference type="InterPro" id="IPR016181">
    <property type="entry name" value="Acyl_CoA_acyltransferase"/>
</dbReference>
<dbReference type="GO" id="GO:0016747">
    <property type="term" value="F:acyltransferase activity, transferring groups other than amino-acyl groups"/>
    <property type="evidence" value="ECO:0007669"/>
    <property type="project" value="InterPro"/>
</dbReference>
<evidence type="ECO:0000313" key="3">
    <source>
        <dbReference type="Proteomes" id="UP000050398"/>
    </source>
</evidence>
<dbReference type="OrthoDB" id="65897at2"/>
<accession>A0A0N8GH25</accession>
<reference evidence="2 3" key="1">
    <citation type="submission" date="2015-08" db="EMBL/GenBank/DDBJ databases">
        <title>Draft Genome Sequence of Bacillus vietnamensis UCD-SED5.</title>
        <authorList>
            <person name="Lee R.D."/>
            <person name="Jospin G."/>
            <person name="Lang J.M."/>
            <person name="Coil D.A."/>
            <person name="Eisen J.A."/>
        </authorList>
    </citation>
    <scope>NUCLEOTIDE SEQUENCE [LARGE SCALE GENOMIC DNA]</scope>
    <source>
        <strain evidence="2 3">UCD-SED5</strain>
    </source>
</reference>
<feature type="domain" description="N-acetyltransferase" evidence="1">
    <location>
        <begin position="2"/>
        <end position="154"/>
    </location>
</feature>
<dbReference type="EMBL" id="LIXZ01000005">
    <property type="protein sequence ID" value="KPL60114.1"/>
    <property type="molecule type" value="Genomic_DNA"/>
</dbReference>
<dbReference type="InterPro" id="IPR052829">
    <property type="entry name" value="N-acetyltransferase_domain"/>
</dbReference>
<dbReference type="PATRIC" id="fig|218284.4.peg.3359"/>
<dbReference type="PANTHER" id="PTHR43259">
    <property type="entry name" value="SPT10P"/>
    <property type="match status" value="1"/>
</dbReference>
<evidence type="ECO:0000259" key="1">
    <source>
        <dbReference type="PROSITE" id="PS51186"/>
    </source>
</evidence>
<dbReference type="Gene3D" id="3.40.630.30">
    <property type="match status" value="1"/>
</dbReference>
<name>A0A0N8GH25_9BACI</name>
<organism evidence="2 3">
    <name type="scientific">Rossellomorea vietnamensis</name>
    <dbReference type="NCBI Taxonomy" id="218284"/>
    <lineage>
        <taxon>Bacteria</taxon>
        <taxon>Bacillati</taxon>
        <taxon>Bacillota</taxon>
        <taxon>Bacilli</taxon>
        <taxon>Bacillales</taxon>
        <taxon>Bacillaceae</taxon>
        <taxon>Rossellomorea</taxon>
    </lineage>
</organism>
<dbReference type="CDD" id="cd04301">
    <property type="entry name" value="NAT_SF"/>
    <property type="match status" value="1"/>
</dbReference>
<gene>
    <name evidence="2" type="ORF">AM506_08620</name>
</gene>